<protein>
    <submittedName>
        <fullName evidence="8">Threonine/homoserine efflux transporter RhtA</fullName>
    </submittedName>
</protein>
<feature type="transmembrane region" description="Helical" evidence="6">
    <location>
        <begin position="96"/>
        <end position="117"/>
    </location>
</feature>
<name>A0A2P8CEA0_9BACT</name>
<dbReference type="SUPFAM" id="SSF103481">
    <property type="entry name" value="Multidrug resistance efflux transporter EmrE"/>
    <property type="match status" value="2"/>
</dbReference>
<feature type="transmembrane region" description="Helical" evidence="6">
    <location>
        <begin position="7"/>
        <end position="25"/>
    </location>
</feature>
<feature type="transmembrane region" description="Helical" evidence="6">
    <location>
        <begin position="69"/>
        <end position="90"/>
    </location>
</feature>
<feature type="transmembrane region" description="Helical" evidence="6">
    <location>
        <begin position="37"/>
        <end position="57"/>
    </location>
</feature>
<dbReference type="InterPro" id="IPR000620">
    <property type="entry name" value="EamA_dom"/>
</dbReference>
<dbReference type="RefSeq" id="WP_106542082.1">
    <property type="nucleotide sequence ID" value="NZ_BLAU01000001.1"/>
</dbReference>
<feature type="transmembrane region" description="Helical" evidence="6">
    <location>
        <begin position="126"/>
        <end position="143"/>
    </location>
</feature>
<evidence type="ECO:0000256" key="4">
    <source>
        <dbReference type="ARBA" id="ARBA00022989"/>
    </source>
</evidence>
<dbReference type="EMBL" id="PYGC01000004">
    <property type="protein sequence ID" value="PSK83286.1"/>
    <property type="molecule type" value="Genomic_DNA"/>
</dbReference>
<evidence type="ECO:0000256" key="3">
    <source>
        <dbReference type="ARBA" id="ARBA00022692"/>
    </source>
</evidence>
<comment type="caution">
    <text evidence="8">The sequence shown here is derived from an EMBL/GenBank/DDBJ whole genome shotgun (WGS) entry which is preliminary data.</text>
</comment>
<gene>
    <name evidence="8" type="ORF">CLV93_104216</name>
</gene>
<dbReference type="OrthoDB" id="9811486at2"/>
<feature type="transmembrane region" description="Helical" evidence="6">
    <location>
        <begin position="218"/>
        <end position="239"/>
    </location>
</feature>
<reference evidence="8 9" key="1">
    <citation type="submission" date="2018-03" db="EMBL/GenBank/DDBJ databases">
        <title>Genomic Encyclopedia of Archaeal and Bacterial Type Strains, Phase II (KMG-II): from individual species to whole genera.</title>
        <authorList>
            <person name="Goeker M."/>
        </authorList>
    </citation>
    <scope>NUCLEOTIDE SEQUENCE [LARGE SCALE GENOMIC DNA]</scope>
    <source>
        <strain evidence="8 9">DSM 27267</strain>
    </source>
</reference>
<proteinExistence type="predicted"/>
<dbReference type="PANTHER" id="PTHR32322">
    <property type="entry name" value="INNER MEMBRANE TRANSPORTER"/>
    <property type="match status" value="1"/>
</dbReference>
<feature type="transmembrane region" description="Helical" evidence="6">
    <location>
        <begin position="155"/>
        <end position="173"/>
    </location>
</feature>
<dbReference type="PANTHER" id="PTHR32322:SF18">
    <property type="entry name" value="S-ADENOSYLMETHIONINE_S-ADENOSYLHOMOCYSTEINE TRANSPORTER"/>
    <property type="match status" value="1"/>
</dbReference>
<evidence type="ECO:0000256" key="2">
    <source>
        <dbReference type="ARBA" id="ARBA00022475"/>
    </source>
</evidence>
<feature type="domain" description="EamA" evidence="7">
    <location>
        <begin position="155"/>
        <end position="293"/>
    </location>
</feature>
<dbReference type="Gene3D" id="1.10.3730.20">
    <property type="match status" value="2"/>
</dbReference>
<feature type="transmembrane region" description="Helical" evidence="6">
    <location>
        <begin position="281"/>
        <end position="297"/>
    </location>
</feature>
<dbReference type="GO" id="GO:0005886">
    <property type="term" value="C:plasma membrane"/>
    <property type="evidence" value="ECO:0007669"/>
    <property type="project" value="UniProtKB-SubCell"/>
</dbReference>
<dbReference type="AlphaFoldDB" id="A0A2P8CEA0"/>
<keyword evidence="2" id="KW-1003">Cell membrane</keyword>
<organism evidence="8 9">
    <name type="scientific">Prolixibacter denitrificans</name>
    <dbReference type="NCBI Taxonomy" id="1541063"/>
    <lineage>
        <taxon>Bacteria</taxon>
        <taxon>Pseudomonadati</taxon>
        <taxon>Bacteroidota</taxon>
        <taxon>Bacteroidia</taxon>
        <taxon>Marinilabiliales</taxon>
        <taxon>Prolixibacteraceae</taxon>
        <taxon>Prolixibacter</taxon>
    </lineage>
</organism>
<keyword evidence="5 6" id="KW-0472">Membrane</keyword>
<comment type="subcellular location">
    <subcellularLocation>
        <location evidence="1">Cell membrane</location>
        <topology evidence="1">Multi-pass membrane protein</topology>
    </subcellularLocation>
</comment>
<evidence type="ECO:0000256" key="5">
    <source>
        <dbReference type="ARBA" id="ARBA00023136"/>
    </source>
</evidence>
<feature type="transmembrane region" description="Helical" evidence="6">
    <location>
        <begin position="251"/>
        <end position="269"/>
    </location>
</feature>
<dbReference type="Pfam" id="PF00892">
    <property type="entry name" value="EamA"/>
    <property type="match status" value="2"/>
</dbReference>
<accession>A0A2P8CEA0</accession>
<feature type="domain" description="EamA" evidence="7">
    <location>
        <begin position="8"/>
        <end position="140"/>
    </location>
</feature>
<evidence type="ECO:0000313" key="9">
    <source>
        <dbReference type="Proteomes" id="UP000240621"/>
    </source>
</evidence>
<evidence type="ECO:0000313" key="8">
    <source>
        <dbReference type="EMBL" id="PSK83286.1"/>
    </source>
</evidence>
<dbReference type="Proteomes" id="UP000240621">
    <property type="component" value="Unassembled WGS sequence"/>
</dbReference>
<dbReference type="InterPro" id="IPR050638">
    <property type="entry name" value="AA-Vitamin_Transporters"/>
</dbReference>
<dbReference type="InterPro" id="IPR037185">
    <property type="entry name" value="EmrE-like"/>
</dbReference>
<keyword evidence="4 6" id="KW-1133">Transmembrane helix</keyword>
<feature type="transmembrane region" description="Helical" evidence="6">
    <location>
        <begin position="185"/>
        <end position="206"/>
    </location>
</feature>
<evidence type="ECO:0000259" key="7">
    <source>
        <dbReference type="Pfam" id="PF00892"/>
    </source>
</evidence>
<sequence length="320" mass="34962">MIKERQQGLVAIFSANVIFGLNIPVTKSLVANWMTPMGYTMTRMIFGALIFWAIGSFLKREKVEGKDLLVVFVGGLMGFLGTQFLFSQALEFTTPVIFSLLIAMTPVVVLLLSSVFLGEAIPNRKIIGILISISGAALIILLGSTHGQHGTNNALGILFTIICVLFYAGYLTITRKISQKYAPVTVAKWMFLFSALMVLPFSFSALPNQKIYSADTTGTAIALLAFALLFSTTLAFFCMPYALRRLEASTVSIFMNLQPIVASVVAIAIGQDSLTWEKPLAAVLVLTGVYLVTKPAAPKTTEQRRIALSWVFSANKLRKR</sequence>
<evidence type="ECO:0000256" key="6">
    <source>
        <dbReference type="SAM" id="Phobius"/>
    </source>
</evidence>
<evidence type="ECO:0000256" key="1">
    <source>
        <dbReference type="ARBA" id="ARBA00004651"/>
    </source>
</evidence>
<keyword evidence="3 6" id="KW-0812">Transmembrane</keyword>